<keyword evidence="1" id="KW-0812">Transmembrane</keyword>
<evidence type="ECO:0000313" key="3">
    <source>
        <dbReference type="Proteomes" id="UP001209317"/>
    </source>
</evidence>
<dbReference type="Pfam" id="PF20498">
    <property type="entry name" value="DUF6728"/>
    <property type="match status" value="1"/>
</dbReference>
<sequence>MQKIWNQILEYLFIRKRETPHNFDTRAMHWMNRVSIILFLIALLILFYRLFIRR</sequence>
<dbReference type="RefSeq" id="WP_263037633.1">
    <property type="nucleotide sequence ID" value="NZ_JAOTPL010000006.1"/>
</dbReference>
<dbReference type="Proteomes" id="UP001209317">
    <property type="component" value="Unassembled WGS sequence"/>
</dbReference>
<keyword evidence="1" id="KW-0472">Membrane</keyword>
<organism evidence="2 3">
    <name type="scientific">Haoranjiania flava</name>
    <dbReference type="NCBI Taxonomy" id="1856322"/>
    <lineage>
        <taxon>Bacteria</taxon>
        <taxon>Pseudomonadati</taxon>
        <taxon>Bacteroidota</taxon>
        <taxon>Chitinophagia</taxon>
        <taxon>Chitinophagales</taxon>
        <taxon>Chitinophagaceae</taxon>
        <taxon>Haoranjiania</taxon>
    </lineage>
</organism>
<reference evidence="2" key="1">
    <citation type="submission" date="2022-10" db="EMBL/GenBank/DDBJ databases">
        <authorList>
            <person name="Kim H.S."/>
            <person name="Kim J.-S."/>
            <person name="Suh M.K."/>
            <person name="Eom M.K."/>
            <person name="Lee J.-S."/>
        </authorList>
    </citation>
    <scope>NUCLEOTIDE SEQUENCE</scope>
    <source>
        <strain evidence="2">LIP-5</strain>
    </source>
</reference>
<dbReference type="EMBL" id="JAOTPL010000006">
    <property type="protein sequence ID" value="MCU7694149.1"/>
    <property type="molecule type" value="Genomic_DNA"/>
</dbReference>
<dbReference type="AlphaFoldDB" id="A0AAE3ILN8"/>
<keyword evidence="3" id="KW-1185">Reference proteome</keyword>
<gene>
    <name evidence="2" type="ORF">OD355_06430</name>
</gene>
<evidence type="ECO:0000256" key="1">
    <source>
        <dbReference type="SAM" id="Phobius"/>
    </source>
</evidence>
<name>A0AAE3ILN8_9BACT</name>
<protein>
    <submittedName>
        <fullName evidence="2">Uncharacterized protein</fullName>
    </submittedName>
</protein>
<feature type="transmembrane region" description="Helical" evidence="1">
    <location>
        <begin position="30"/>
        <end position="51"/>
    </location>
</feature>
<accession>A0AAE3ILN8</accession>
<keyword evidence="1" id="KW-1133">Transmembrane helix</keyword>
<comment type="caution">
    <text evidence="2">The sequence shown here is derived from an EMBL/GenBank/DDBJ whole genome shotgun (WGS) entry which is preliminary data.</text>
</comment>
<proteinExistence type="predicted"/>
<evidence type="ECO:0000313" key="2">
    <source>
        <dbReference type="EMBL" id="MCU7694149.1"/>
    </source>
</evidence>
<dbReference type="InterPro" id="IPR046615">
    <property type="entry name" value="DUF6728"/>
</dbReference>